<dbReference type="InterPro" id="IPR001012">
    <property type="entry name" value="UBX_dom"/>
</dbReference>
<dbReference type="Gene3D" id="3.10.20.90">
    <property type="entry name" value="Phosphatidylinositol 3-kinase Catalytic Subunit, Chain A, domain 1"/>
    <property type="match status" value="1"/>
</dbReference>
<evidence type="ECO:0000256" key="20">
    <source>
        <dbReference type="SAM" id="MobiDB-lite"/>
    </source>
</evidence>
<evidence type="ECO:0000256" key="16">
    <source>
        <dbReference type="ARBA" id="ARBA00036393"/>
    </source>
</evidence>
<evidence type="ECO:0000256" key="13">
    <source>
        <dbReference type="ARBA" id="ARBA00023121"/>
    </source>
</evidence>
<keyword evidence="7" id="KW-0813">Transport</keyword>
<evidence type="ECO:0000256" key="2">
    <source>
        <dbReference type="ARBA" id="ARBA00004413"/>
    </source>
</evidence>
<dbReference type="PANTHER" id="PTHR10219:SF20">
    <property type="entry name" value="CERAMIDE-1-PHOSPHATE TRANSFER PROTEIN"/>
    <property type="match status" value="1"/>
</dbReference>
<evidence type="ECO:0000259" key="21">
    <source>
        <dbReference type="PROSITE" id="PS50033"/>
    </source>
</evidence>
<evidence type="ECO:0000256" key="4">
    <source>
        <dbReference type="ARBA" id="ARBA00004509"/>
    </source>
</evidence>
<dbReference type="GO" id="GO:1902387">
    <property type="term" value="F:ceramide 1-phosphate binding"/>
    <property type="evidence" value="ECO:0007669"/>
    <property type="project" value="TreeGrafter"/>
</dbReference>
<name>A0AAE0UVM0_9TELE</name>
<comment type="subcellular location">
    <subcellularLocation>
        <location evidence="2">Cell membrane</location>
        <topology evidence="2">Peripheral membrane protein</topology>
        <orientation evidence="2">Cytoplasmic side</orientation>
    </subcellularLocation>
    <subcellularLocation>
        <location evidence="5">Cytoplasm</location>
        <location evidence="5">Cytosol</location>
    </subcellularLocation>
    <subcellularLocation>
        <location evidence="3">Endosome membrane</location>
        <topology evidence="3">Peripheral membrane protein</topology>
    </subcellularLocation>
    <subcellularLocation>
        <location evidence="1">Golgi apparatus</location>
        <location evidence="1">trans-Golgi network membrane</location>
        <topology evidence="1">Peripheral membrane protein</topology>
    </subcellularLocation>
    <subcellularLocation>
        <location evidence="4">Nucleus outer membrane</location>
        <topology evidence="4">Peripheral membrane protein</topology>
    </subcellularLocation>
</comment>
<evidence type="ECO:0000256" key="6">
    <source>
        <dbReference type="ARBA" id="ARBA00007148"/>
    </source>
</evidence>
<keyword evidence="15" id="KW-0539">Nucleus</keyword>
<keyword evidence="23" id="KW-1185">Reference proteome</keyword>
<evidence type="ECO:0000256" key="7">
    <source>
        <dbReference type="ARBA" id="ARBA00022448"/>
    </source>
</evidence>
<dbReference type="SUPFAM" id="SSF110004">
    <property type="entry name" value="Glycolipid transfer protein, GLTP"/>
    <property type="match status" value="1"/>
</dbReference>
<dbReference type="GO" id="GO:0005829">
    <property type="term" value="C:cytosol"/>
    <property type="evidence" value="ECO:0007669"/>
    <property type="project" value="UniProtKB-SubCell"/>
</dbReference>
<keyword evidence="14" id="KW-0472">Membrane</keyword>
<comment type="similarity">
    <text evidence="6">Belongs to the GLTP family.</text>
</comment>
<feature type="non-terminal residue" evidence="22">
    <location>
        <position position="1"/>
    </location>
</feature>
<keyword evidence="13" id="KW-0446">Lipid-binding</keyword>
<evidence type="ECO:0000256" key="17">
    <source>
        <dbReference type="ARBA" id="ARBA00036900"/>
    </source>
</evidence>
<evidence type="ECO:0000256" key="9">
    <source>
        <dbReference type="ARBA" id="ARBA00022490"/>
    </source>
</evidence>
<gene>
    <name evidence="22" type="ORF">QTP70_027510</name>
</gene>
<evidence type="ECO:0000256" key="15">
    <source>
        <dbReference type="ARBA" id="ARBA00023242"/>
    </source>
</evidence>
<evidence type="ECO:0000256" key="11">
    <source>
        <dbReference type="ARBA" id="ARBA00023034"/>
    </source>
</evidence>
<comment type="catalytic activity">
    <reaction evidence="17">
        <text>N-(hexadecanoyl)-sphing-4-enine-1-phosphate(in) = N-(hexadecanoyl)-sphing-4-enine-1-phosphate(out)</text>
        <dbReference type="Rhea" id="RHEA:45680"/>
        <dbReference type="ChEBI" id="CHEBI:72963"/>
    </reaction>
    <physiologicalReaction direction="left-to-right" evidence="17">
        <dbReference type="Rhea" id="RHEA:45681"/>
    </physiologicalReaction>
</comment>
<organism evidence="22 23">
    <name type="scientific">Hemibagrus guttatus</name>
    <dbReference type="NCBI Taxonomy" id="175788"/>
    <lineage>
        <taxon>Eukaryota</taxon>
        <taxon>Metazoa</taxon>
        <taxon>Chordata</taxon>
        <taxon>Craniata</taxon>
        <taxon>Vertebrata</taxon>
        <taxon>Euteleostomi</taxon>
        <taxon>Actinopterygii</taxon>
        <taxon>Neopterygii</taxon>
        <taxon>Teleostei</taxon>
        <taxon>Ostariophysi</taxon>
        <taxon>Siluriformes</taxon>
        <taxon>Bagridae</taxon>
        <taxon>Hemibagrus</taxon>
    </lineage>
</organism>
<accession>A0AAE0UVM0</accession>
<evidence type="ECO:0000256" key="8">
    <source>
        <dbReference type="ARBA" id="ARBA00022475"/>
    </source>
</evidence>
<dbReference type="Pfam" id="PF08718">
    <property type="entry name" value="GLTP"/>
    <property type="match status" value="1"/>
</dbReference>
<keyword evidence="10" id="KW-0967">Endosome</keyword>
<dbReference type="EMBL" id="JAUCMX010000017">
    <property type="protein sequence ID" value="KAK3519419.1"/>
    <property type="molecule type" value="Genomic_DNA"/>
</dbReference>
<dbReference type="CDD" id="cd17076">
    <property type="entry name" value="UBX_UBXN10"/>
    <property type="match status" value="1"/>
</dbReference>
<dbReference type="GO" id="GO:0010008">
    <property type="term" value="C:endosome membrane"/>
    <property type="evidence" value="ECO:0007669"/>
    <property type="project" value="UniProtKB-SubCell"/>
</dbReference>
<dbReference type="InterPro" id="IPR014830">
    <property type="entry name" value="Glycolipid_transfer_prot_dom"/>
</dbReference>
<comment type="catalytic activity">
    <reaction evidence="16">
        <text>N-(9Z-octadecenoyl)-sphing-4-enine-1-phosphate(in) = N-(9Z-octadecenoyl)-sphing-4-enine-1-phosphate(out)</text>
        <dbReference type="Rhea" id="RHEA:45688"/>
        <dbReference type="ChEBI" id="CHEBI:85378"/>
    </reaction>
    <physiologicalReaction direction="left-to-right" evidence="16">
        <dbReference type="Rhea" id="RHEA:45689"/>
    </physiologicalReaction>
</comment>
<dbReference type="GO" id="GO:0005886">
    <property type="term" value="C:plasma membrane"/>
    <property type="evidence" value="ECO:0007669"/>
    <property type="project" value="UniProtKB-SubCell"/>
</dbReference>
<dbReference type="InterPro" id="IPR029071">
    <property type="entry name" value="Ubiquitin-like_domsf"/>
</dbReference>
<feature type="domain" description="UBX" evidence="21">
    <location>
        <begin position="287"/>
        <end position="357"/>
    </location>
</feature>
<proteinExistence type="inferred from homology"/>
<dbReference type="AlphaFoldDB" id="A0AAE0UVM0"/>
<evidence type="ECO:0000256" key="19">
    <source>
        <dbReference type="ARBA" id="ARBA00042989"/>
    </source>
</evidence>
<keyword evidence="12" id="KW-0445">Lipid transport</keyword>
<feature type="compositionally biased region" description="Pro residues" evidence="20">
    <location>
        <begin position="173"/>
        <end position="187"/>
    </location>
</feature>
<dbReference type="FunFam" id="1.10.3520.10:FF:000002">
    <property type="entry name" value="Ceramide-1-phosphate transfer protein"/>
    <property type="match status" value="1"/>
</dbReference>
<dbReference type="PANTHER" id="PTHR10219">
    <property type="entry name" value="GLYCOLIPID TRANSFER PROTEIN-RELATED"/>
    <property type="match status" value="1"/>
</dbReference>
<dbReference type="SUPFAM" id="SSF54236">
    <property type="entry name" value="Ubiquitin-like"/>
    <property type="match status" value="1"/>
</dbReference>
<dbReference type="GO" id="GO:0005640">
    <property type="term" value="C:nuclear outer membrane"/>
    <property type="evidence" value="ECO:0007669"/>
    <property type="project" value="UniProtKB-SubCell"/>
</dbReference>
<dbReference type="Pfam" id="PF00789">
    <property type="entry name" value="UBX"/>
    <property type="match status" value="1"/>
</dbReference>
<evidence type="ECO:0000256" key="10">
    <source>
        <dbReference type="ARBA" id="ARBA00022753"/>
    </source>
</evidence>
<evidence type="ECO:0000256" key="14">
    <source>
        <dbReference type="ARBA" id="ARBA00023136"/>
    </source>
</evidence>
<dbReference type="GO" id="GO:0032691">
    <property type="term" value="P:negative regulation of interleukin-1 beta production"/>
    <property type="evidence" value="ECO:0007669"/>
    <property type="project" value="UniProtKB-ARBA"/>
</dbReference>
<dbReference type="Proteomes" id="UP001274896">
    <property type="component" value="Unassembled WGS sequence"/>
</dbReference>
<keyword evidence="9" id="KW-0963">Cytoplasm</keyword>
<keyword evidence="11" id="KW-0333">Golgi apparatus</keyword>
<protein>
    <recommendedName>
        <fullName evidence="18">Ceramide-1-phosphate transfer protein</fullName>
    </recommendedName>
    <alternativeName>
        <fullName evidence="19">Glycolipid transfer protein domain-containing protein 1</fullName>
    </alternativeName>
</protein>
<dbReference type="GO" id="GO:0005794">
    <property type="term" value="C:Golgi apparatus"/>
    <property type="evidence" value="ECO:0007669"/>
    <property type="project" value="UniProtKB-SubCell"/>
</dbReference>
<evidence type="ECO:0000256" key="12">
    <source>
        <dbReference type="ARBA" id="ARBA00023055"/>
    </source>
</evidence>
<evidence type="ECO:0000256" key="3">
    <source>
        <dbReference type="ARBA" id="ARBA00004481"/>
    </source>
</evidence>
<evidence type="ECO:0000256" key="18">
    <source>
        <dbReference type="ARBA" id="ARBA00039463"/>
    </source>
</evidence>
<feature type="region of interest" description="Disordered" evidence="20">
    <location>
        <begin position="145"/>
        <end position="203"/>
    </location>
</feature>
<dbReference type="PROSITE" id="PS50033">
    <property type="entry name" value="UBX"/>
    <property type="match status" value="1"/>
</dbReference>
<reference evidence="22" key="1">
    <citation type="submission" date="2023-06" db="EMBL/GenBank/DDBJ databases">
        <title>Male Hemibagrus guttatus genome.</title>
        <authorList>
            <person name="Bian C."/>
        </authorList>
    </citation>
    <scope>NUCLEOTIDE SEQUENCE</scope>
    <source>
        <strain evidence="22">Male_cb2023</strain>
        <tissue evidence="22">Muscle</tissue>
    </source>
</reference>
<dbReference type="Gene3D" id="1.10.3520.10">
    <property type="entry name" value="Glycolipid transfer protein"/>
    <property type="match status" value="1"/>
</dbReference>
<evidence type="ECO:0000313" key="23">
    <source>
        <dbReference type="Proteomes" id="UP001274896"/>
    </source>
</evidence>
<comment type="caution">
    <text evidence="22">The sequence shown here is derived from an EMBL/GenBank/DDBJ whole genome shotgun (WGS) entry which is preliminary data.</text>
</comment>
<sequence length="361" mass="40138">FMNSLGSVFSFISKDAVNKIQTLENFLLGENGTHYLTIQSMVKYEMDNELVDLTKRGSHPESGCRTLLRLHRALRWLQLFLESLRTSAEDSKTSVMCSEAYNASLAQHHPWIIRTAAGVAFCALPGRNAFFEVMNAGNMHVIRPKSAKGRTRPKVTESCTADDGLLHEARPFSPHPPSYPPRPPPTPGHSFDSSPSPRAFYRHNNMSSAGETALNIPVMSLNKYKVLPSIEKRSEEASSADMEEKSLRSRLHTQHFSDQEIERASSGTVRVSSRCQEDETGGSGILLALRTPCGQRLKCQFQPTDTLRDVIATAEDISGERYKHVLIETMEVPRRSFSNLNMTLSQCGIVNKSVLCISLGP</sequence>
<evidence type="ECO:0000313" key="22">
    <source>
        <dbReference type="EMBL" id="KAK3519419.1"/>
    </source>
</evidence>
<evidence type="ECO:0000256" key="1">
    <source>
        <dbReference type="ARBA" id="ARBA00004150"/>
    </source>
</evidence>
<keyword evidence="8" id="KW-1003">Cell membrane</keyword>
<dbReference type="GO" id="GO:1902388">
    <property type="term" value="F:ceramide 1-phosphate transfer activity"/>
    <property type="evidence" value="ECO:0007669"/>
    <property type="project" value="TreeGrafter"/>
</dbReference>
<evidence type="ECO:0000256" key="5">
    <source>
        <dbReference type="ARBA" id="ARBA00004514"/>
    </source>
</evidence>
<dbReference type="InterPro" id="IPR036497">
    <property type="entry name" value="GLTP_sf"/>
</dbReference>